<dbReference type="SUPFAM" id="SSF52980">
    <property type="entry name" value="Restriction endonuclease-like"/>
    <property type="match status" value="1"/>
</dbReference>
<dbReference type="HAMAP" id="MF_00048">
    <property type="entry name" value="UPF0102"/>
    <property type="match status" value="1"/>
</dbReference>
<dbReference type="Gene3D" id="3.40.1350.10">
    <property type="match status" value="1"/>
</dbReference>
<evidence type="ECO:0000256" key="1">
    <source>
        <dbReference type="ARBA" id="ARBA00006738"/>
    </source>
</evidence>
<dbReference type="InterPro" id="IPR003509">
    <property type="entry name" value="UPF0102_YraN-like"/>
</dbReference>
<dbReference type="InterPro" id="IPR011335">
    <property type="entry name" value="Restrct_endonuc-II-like"/>
</dbReference>
<proteinExistence type="inferred from homology"/>
<comment type="caution">
    <text evidence="3">The sequence shown here is derived from an EMBL/GenBank/DDBJ whole genome shotgun (WGS) entry which is preliminary data.</text>
</comment>
<gene>
    <name evidence="3" type="ORF">A3J05_03375</name>
</gene>
<name>A0A1F5QCR4_9BACT</name>
<organism evidence="3 4">
    <name type="scientific">Candidatus Doudnabacteria bacterium RIFCSPLOWO2_02_FULL_48_13</name>
    <dbReference type="NCBI Taxonomy" id="1817845"/>
    <lineage>
        <taxon>Bacteria</taxon>
        <taxon>Candidatus Doudnaibacteriota</taxon>
    </lineage>
</organism>
<dbReference type="AlphaFoldDB" id="A0A1F5QCR4"/>
<reference evidence="3 4" key="1">
    <citation type="journal article" date="2016" name="Nat. Commun.">
        <title>Thousands of microbial genomes shed light on interconnected biogeochemical processes in an aquifer system.</title>
        <authorList>
            <person name="Anantharaman K."/>
            <person name="Brown C.T."/>
            <person name="Hug L.A."/>
            <person name="Sharon I."/>
            <person name="Castelle C.J."/>
            <person name="Probst A.J."/>
            <person name="Thomas B.C."/>
            <person name="Singh A."/>
            <person name="Wilkins M.J."/>
            <person name="Karaoz U."/>
            <person name="Brodie E.L."/>
            <person name="Williams K.H."/>
            <person name="Hubbard S.S."/>
            <person name="Banfield J.F."/>
        </authorList>
    </citation>
    <scope>NUCLEOTIDE SEQUENCE [LARGE SCALE GENOMIC DNA]</scope>
</reference>
<evidence type="ECO:0000313" key="3">
    <source>
        <dbReference type="EMBL" id="OGE99938.1"/>
    </source>
</evidence>
<dbReference type="EMBL" id="MFFF01000007">
    <property type="protein sequence ID" value="OGE99938.1"/>
    <property type="molecule type" value="Genomic_DNA"/>
</dbReference>
<evidence type="ECO:0000256" key="2">
    <source>
        <dbReference type="HAMAP-Rule" id="MF_00048"/>
    </source>
</evidence>
<dbReference type="Proteomes" id="UP000177235">
    <property type="component" value="Unassembled WGS sequence"/>
</dbReference>
<comment type="similarity">
    <text evidence="1 2">Belongs to the UPF0102 family.</text>
</comment>
<dbReference type="Pfam" id="PF02021">
    <property type="entry name" value="UPF0102"/>
    <property type="match status" value="1"/>
</dbReference>
<protein>
    <recommendedName>
        <fullName evidence="2">UPF0102 protein A3J05_03375</fullName>
    </recommendedName>
</protein>
<dbReference type="GO" id="GO:0003676">
    <property type="term" value="F:nucleic acid binding"/>
    <property type="evidence" value="ECO:0007669"/>
    <property type="project" value="InterPro"/>
</dbReference>
<dbReference type="NCBIfam" id="TIGR00252">
    <property type="entry name" value="YraN family protein"/>
    <property type="match status" value="1"/>
</dbReference>
<sequence>MTGLNLGEAGEEWVAYLYQKQGHEIIARNYEIFWKKKIGEIDIICRKAETIIIVEVKTRTSEHFMPLEDAVNFRKQSYLRRMTKLFLQANPQYEDWNVQIDIATVLMDGIDNSVKAVKLIENAIEDV</sequence>
<evidence type="ECO:0000313" key="4">
    <source>
        <dbReference type="Proteomes" id="UP000177235"/>
    </source>
</evidence>
<dbReference type="PANTHER" id="PTHR34039:SF1">
    <property type="entry name" value="UPF0102 PROTEIN YRAN"/>
    <property type="match status" value="1"/>
</dbReference>
<dbReference type="PANTHER" id="PTHR34039">
    <property type="entry name" value="UPF0102 PROTEIN YRAN"/>
    <property type="match status" value="1"/>
</dbReference>
<accession>A0A1F5QCR4</accession>
<dbReference type="InterPro" id="IPR011856">
    <property type="entry name" value="tRNA_endonuc-like_dom_sf"/>
</dbReference>